<dbReference type="AlphaFoldDB" id="A0A264W1F8"/>
<dbReference type="GO" id="GO:0004519">
    <property type="term" value="F:endonuclease activity"/>
    <property type="evidence" value="ECO:0007669"/>
    <property type="project" value="UniProtKB-KW"/>
</dbReference>
<dbReference type="GO" id="GO:0003677">
    <property type="term" value="F:DNA binding"/>
    <property type="evidence" value="ECO:0007669"/>
    <property type="project" value="InterPro"/>
</dbReference>
<dbReference type="GO" id="GO:0016787">
    <property type="term" value="F:hydrolase activity"/>
    <property type="evidence" value="ECO:0007669"/>
    <property type="project" value="UniProtKB-KW"/>
</dbReference>
<dbReference type="OrthoDB" id="3188707at2"/>
<dbReference type="InterPro" id="IPR011337">
    <property type="entry name" value="DNA_rep_MutH/RE_typeII_Sau3AI"/>
</dbReference>
<evidence type="ECO:0000313" key="6">
    <source>
        <dbReference type="Proteomes" id="UP000217065"/>
    </source>
</evidence>
<gene>
    <name evidence="5" type="ORF">CF394_11335</name>
</gene>
<keyword evidence="3" id="KW-0378">Hydrolase</keyword>
<dbReference type="Proteomes" id="UP000217065">
    <property type="component" value="Unassembled WGS sequence"/>
</dbReference>
<evidence type="ECO:0000313" key="5">
    <source>
        <dbReference type="EMBL" id="OZS77428.1"/>
    </source>
</evidence>
<accession>A0A264W1F8</accession>
<dbReference type="InterPro" id="IPR011335">
    <property type="entry name" value="Restrct_endonuc-II-like"/>
</dbReference>
<dbReference type="Gene3D" id="3.40.600.10">
    <property type="entry name" value="DNA mismatch repair MutH/Restriction endonuclease, type II"/>
    <property type="match status" value="2"/>
</dbReference>
<dbReference type="InterPro" id="IPR037057">
    <property type="entry name" value="DNA_rep_MutH/T2_RE_sf"/>
</dbReference>
<sequence length="454" mass="52897">MEFTTEEELVEYAVKAEGKSFADIDLMGRLDKVTKGNLGQIIEESYFGYEINSRPEADFKDLNIELKVTGVKKNKNKTLSAKERLVLNIINYNEEVKKEFETSSFWAKNQKLLLFFYLWDKEKPQRDWQILKTHLHSYSSEDLEVIKQDWEFIVNKIRAGKAHELSESDTNYLGASSKGTNSNSVRSQPFSDIPAMQRAFSLKNSYMTALTRKLLSEKDLVRITSPQELKKKTLEQVINNRFAPFTGKSLTQLSKEKNIQINMKTKAFLPDFISSLLGIKGTSLNDIEEFAKANIQFKTVRLEPKGLPKEHMSFKNVDFHDWLKVPFEESWLFDYFSETKLLFVVFQYKETEKENPDRQLYFRGVKLWNMPYQDLQDLREFYDYVKGILQQGVVLTEKKRGTSTNLPGPRANGKFHLRTKGRDGKDKVTLPVTGELLTKHCFWFDKEFVVKLLN</sequence>
<organism evidence="5 6">
    <name type="scientific">Tetzosporium hominis</name>
    <dbReference type="NCBI Taxonomy" id="2020506"/>
    <lineage>
        <taxon>Bacteria</taxon>
        <taxon>Bacillati</taxon>
        <taxon>Bacillota</taxon>
        <taxon>Bacilli</taxon>
        <taxon>Bacillales</taxon>
        <taxon>Caryophanaceae</taxon>
        <taxon>Tetzosporium</taxon>
    </lineage>
</organism>
<evidence type="ECO:0000256" key="3">
    <source>
        <dbReference type="ARBA" id="ARBA00022801"/>
    </source>
</evidence>
<dbReference type="RefSeq" id="WP_094943771.1">
    <property type="nucleotide sequence ID" value="NZ_NOKQ01000235.1"/>
</dbReference>
<evidence type="ECO:0000256" key="2">
    <source>
        <dbReference type="ARBA" id="ARBA00022759"/>
    </source>
</evidence>
<proteinExistence type="predicted"/>
<keyword evidence="6" id="KW-1185">Reference proteome</keyword>
<dbReference type="SUPFAM" id="SSF52980">
    <property type="entry name" value="Restriction endonuclease-like"/>
    <property type="match status" value="2"/>
</dbReference>
<keyword evidence="1" id="KW-0540">Nuclease</keyword>
<reference evidence="5 6" key="1">
    <citation type="submission" date="2017-07" db="EMBL/GenBank/DDBJ databases">
        <title>Tetzosporium hominis gen.nov. sp.nov.</title>
        <authorList>
            <person name="Tetz G."/>
            <person name="Tetz V."/>
        </authorList>
    </citation>
    <scope>NUCLEOTIDE SEQUENCE [LARGE SCALE GENOMIC DNA]</scope>
    <source>
        <strain evidence="5 6">VT-49</strain>
    </source>
</reference>
<evidence type="ECO:0000259" key="4">
    <source>
        <dbReference type="SMART" id="SM00927"/>
    </source>
</evidence>
<dbReference type="REBASE" id="247120">
    <property type="entry name" value="ThoVT49ORF11330P"/>
</dbReference>
<dbReference type="SMART" id="SM00927">
    <property type="entry name" value="MutH"/>
    <property type="match status" value="1"/>
</dbReference>
<feature type="domain" description="DNA mismatch repair MutH/Type II restriction enzyme Sau3AI" evidence="4">
    <location>
        <begin position="47"/>
        <end position="149"/>
    </location>
</feature>
<name>A0A264W1F8_9BACL</name>
<protein>
    <submittedName>
        <fullName evidence="5">Restriction endonuclease</fullName>
    </submittedName>
</protein>
<keyword evidence="2 5" id="KW-0255">Endonuclease</keyword>
<dbReference type="CDD" id="cd22355">
    <property type="entry name" value="Sau3AI_C"/>
    <property type="match status" value="1"/>
</dbReference>
<dbReference type="NCBIfam" id="NF040973">
    <property type="entry name" value="restrict_Sau3AI"/>
    <property type="match status" value="1"/>
</dbReference>
<evidence type="ECO:0000256" key="1">
    <source>
        <dbReference type="ARBA" id="ARBA00022722"/>
    </source>
</evidence>
<dbReference type="EMBL" id="NOKQ01000235">
    <property type="protein sequence ID" value="OZS77428.1"/>
    <property type="molecule type" value="Genomic_DNA"/>
</dbReference>
<dbReference type="Pfam" id="PF02976">
    <property type="entry name" value="MutH"/>
    <property type="match status" value="2"/>
</dbReference>
<dbReference type="CDD" id="cd22356">
    <property type="entry name" value="Sau3AI_N-like"/>
    <property type="match status" value="1"/>
</dbReference>
<comment type="caution">
    <text evidence="5">The sequence shown here is derived from an EMBL/GenBank/DDBJ whole genome shotgun (WGS) entry which is preliminary data.</text>
</comment>